<dbReference type="InterPro" id="IPR035896">
    <property type="entry name" value="AN1-like_Znf"/>
</dbReference>
<organism evidence="11 12">
    <name type="scientific">Iris pallida</name>
    <name type="common">Sweet iris</name>
    <dbReference type="NCBI Taxonomy" id="29817"/>
    <lineage>
        <taxon>Eukaryota</taxon>
        <taxon>Viridiplantae</taxon>
        <taxon>Streptophyta</taxon>
        <taxon>Embryophyta</taxon>
        <taxon>Tracheophyta</taxon>
        <taxon>Spermatophyta</taxon>
        <taxon>Magnoliopsida</taxon>
        <taxon>Liliopsida</taxon>
        <taxon>Asparagales</taxon>
        <taxon>Iridaceae</taxon>
        <taxon>Iridoideae</taxon>
        <taxon>Irideae</taxon>
        <taxon>Iris</taxon>
    </lineage>
</organism>
<feature type="domain" description="AN1-type" evidence="10">
    <location>
        <begin position="7"/>
        <end position="55"/>
    </location>
</feature>
<dbReference type="Gene3D" id="3.30.160.60">
    <property type="entry name" value="Classic Zinc Finger"/>
    <property type="match status" value="1"/>
</dbReference>
<gene>
    <name evidence="11" type="ORF">M6B38_244900</name>
</gene>
<evidence type="ECO:0000256" key="5">
    <source>
        <dbReference type="ARBA" id="ARBA00022833"/>
    </source>
</evidence>
<dbReference type="Pfam" id="PF25403">
    <property type="entry name" value="zf-C2H2_ZFAND2"/>
    <property type="match status" value="1"/>
</dbReference>
<evidence type="ECO:0000256" key="6">
    <source>
        <dbReference type="ARBA" id="ARBA00023016"/>
    </source>
</evidence>
<accession>A0AAX6DI40</accession>
<feature type="domain" description="C2H2-type" evidence="9">
    <location>
        <begin position="270"/>
        <end position="298"/>
    </location>
</feature>
<evidence type="ECO:0000259" key="9">
    <source>
        <dbReference type="PROSITE" id="PS50157"/>
    </source>
</evidence>
<proteinExistence type="predicted"/>
<evidence type="ECO:0000256" key="8">
    <source>
        <dbReference type="SAM" id="MobiDB-lite"/>
    </source>
</evidence>
<evidence type="ECO:0000256" key="4">
    <source>
        <dbReference type="ARBA" id="ARBA00022771"/>
    </source>
</evidence>
<keyword evidence="4 7" id="KW-0863">Zinc-finger</keyword>
<dbReference type="Proteomes" id="UP001140949">
    <property type="component" value="Unassembled WGS sequence"/>
</dbReference>
<feature type="region of interest" description="Disordered" evidence="8">
    <location>
        <begin position="156"/>
        <end position="176"/>
    </location>
</feature>
<dbReference type="PANTHER" id="PTHR14677">
    <property type="entry name" value="ARSENITE INDUCUBLE RNA ASSOCIATED PROTEIN AIP-1-RELATED"/>
    <property type="match status" value="1"/>
</dbReference>
<evidence type="ECO:0000256" key="2">
    <source>
        <dbReference type="ARBA" id="ARBA00022723"/>
    </source>
</evidence>
<dbReference type="PANTHER" id="PTHR14677:SF27">
    <property type="entry name" value="ZINC FINGER AN1 AND C2H2 DOMAIN-CONTAINING STRESS-ASSOCIATED PROTEIN 11"/>
    <property type="match status" value="1"/>
</dbReference>
<dbReference type="SUPFAM" id="SSF118310">
    <property type="entry name" value="AN1-like Zinc finger"/>
    <property type="match status" value="2"/>
</dbReference>
<name>A0AAX6DI40_IRIPA</name>
<dbReference type="EMBL" id="JANAVB010044419">
    <property type="protein sequence ID" value="KAJ6791453.1"/>
    <property type="molecule type" value="Genomic_DNA"/>
</dbReference>
<dbReference type="AlphaFoldDB" id="A0AAX6DI40"/>
<evidence type="ECO:0000256" key="1">
    <source>
        <dbReference type="ARBA" id="ARBA00003732"/>
    </source>
</evidence>
<reference evidence="11" key="1">
    <citation type="journal article" date="2023" name="GigaByte">
        <title>Genome assembly of the bearded iris, Iris pallida Lam.</title>
        <authorList>
            <person name="Bruccoleri R.E."/>
            <person name="Oakeley E.J."/>
            <person name="Faust A.M.E."/>
            <person name="Altorfer M."/>
            <person name="Dessus-Babus S."/>
            <person name="Burckhardt D."/>
            <person name="Oertli M."/>
            <person name="Naumann U."/>
            <person name="Petersen F."/>
            <person name="Wong J."/>
        </authorList>
    </citation>
    <scope>NUCLEOTIDE SEQUENCE</scope>
    <source>
        <strain evidence="11">GSM-AAB239-AS_SAM_17_03QT</strain>
    </source>
</reference>
<dbReference type="PROSITE" id="PS00028">
    <property type="entry name" value="ZINC_FINGER_C2H2_1"/>
    <property type="match status" value="2"/>
</dbReference>
<sequence length="299" mass="32616">MGTPEFPDLGKHCSADGCKLLDFLPFNCDKCKKVFCIEHRSYTTHQCPNATQQDVTVLICPLCAKGVRLIPNQDPNITWDIHVNAECDPSNYQKATKKRRCPVPGCKEFLTFSNSIRCRDCTQEHCLKHRFGPDHKCPGPKKPDSGFPFIGMLRKSQKGMSGAPRQSSPDGGSSWWSSSSLLNAASSVRASAETGMQRLSIATNQALQKARDGMAQSSGGNGSGSGSLVEQCLQCAARFSTVTALIDHVEKSHDRGGRRSNGLVHRSTLDVCPNCSRAFRDPVLLVEHVEREHAGTSKA</sequence>
<protein>
    <submittedName>
        <fullName evidence="11">Zinc finger AN1 and C2H2 domain-containing stress-associated protein 16-like</fullName>
    </submittedName>
</protein>
<keyword evidence="12" id="KW-1185">Reference proteome</keyword>
<evidence type="ECO:0000313" key="12">
    <source>
        <dbReference type="Proteomes" id="UP001140949"/>
    </source>
</evidence>
<dbReference type="FunFam" id="4.10.1110.10:FF:000003">
    <property type="entry name" value="AN1-type zinc finger protein 2B isoform X1"/>
    <property type="match status" value="1"/>
</dbReference>
<keyword evidence="6" id="KW-0346">Stress response</keyword>
<dbReference type="PROSITE" id="PS50157">
    <property type="entry name" value="ZINC_FINGER_C2H2_2"/>
    <property type="match status" value="1"/>
</dbReference>
<dbReference type="InterPro" id="IPR013087">
    <property type="entry name" value="Znf_C2H2_type"/>
</dbReference>
<dbReference type="SMART" id="SM00355">
    <property type="entry name" value="ZnF_C2H2"/>
    <property type="match status" value="2"/>
</dbReference>
<reference evidence="11" key="2">
    <citation type="submission" date="2023-04" db="EMBL/GenBank/DDBJ databases">
        <authorList>
            <person name="Bruccoleri R.E."/>
            <person name="Oakeley E.J."/>
            <person name="Faust A.-M."/>
            <person name="Dessus-Babus S."/>
            <person name="Altorfer M."/>
            <person name="Burckhardt D."/>
            <person name="Oertli M."/>
            <person name="Naumann U."/>
            <person name="Petersen F."/>
            <person name="Wong J."/>
        </authorList>
    </citation>
    <scope>NUCLEOTIDE SEQUENCE</scope>
    <source>
        <strain evidence="11">GSM-AAB239-AS_SAM_17_03QT</strain>
        <tissue evidence="11">Leaf</tissue>
    </source>
</reference>
<dbReference type="InterPro" id="IPR000058">
    <property type="entry name" value="Znf_AN1"/>
</dbReference>
<feature type="domain" description="AN1-type" evidence="10">
    <location>
        <begin position="95"/>
        <end position="145"/>
    </location>
</feature>
<comment type="caution">
    <text evidence="11">The sequence shown here is derived from an EMBL/GenBank/DDBJ whole genome shotgun (WGS) entry which is preliminary data.</text>
</comment>
<dbReference type="Pfam" id="PF01428">
    <property type="entry name" value="zf-AN1"/>
    <property type="match status" value="2"/>
</dbReference>
<feature type="compositionally biased region" description="Low complexity" evidence="8">
    <location>
        <begin position="167"/>
        <end position="176"/>
    </location>
</feature>
<dbReference type="Gene3D" id="4.10.1110.10">
    <property type="entry name" value="AN1-like Zinc finger"/>
    <property type="match status" value="2"/>
</dbReference>
<dbReference type="PROSITE" id="PS51039">
    <property type="entry name" value="ZF_AN1"/>
    <property type="match status" value="2"/>
</dbReference>
<comment type="function">
    <text evidence="1">May be involved in environmental stress response.</text>
</comment>
<keyword evidence="5" id="KW-0862">Zinc</keyword>
<keyword evidence="2" id="KW-0479">Metal-binding</keyword>
<evidence type="ECO:0000313" key="11">
    <source>
        <dbReference type="EMBL" id="KAJ6791453.1"/>
    </source>
</evidence>
<dbReference type="SMART" id="SM00154">
    <property type="entry name" value="ZnF_AN1"/>
    <property type="match status" value="2"/>
</dbReference>
<keyword evidence="3" id="KW-0677">Repeat</keyword>
<dbReference type="GO" id="GO:0008270">
    <property type="term" value="F:zinc ion binding"/>
    <property type="evidence" value="ECO:0007669"/>
    <property type="project" value="UniProtKB-KW"/>
</dbReference>
<evidence type="ECO:0000256" key="7">
    <source>
        <dbReference type="PROSITE-ProRule" id="PRU00042"/>
    </source>
</evidence>
<evidence type="ECO:0000259" key="10">
    <source>
        <dbReference type="PROSITE" id="PS51039"/>
    </source>
</evidence>
<dbReference type="InterPro" id="IPR057357">
    <property type="entry name" value="Znf-C2H2_ZFAND2A/B"/>
</dbReference>
<evidence type="ECO:0000256" key="3">
    <source>
        <dbReference type="ARBA" id="ARBA00022737"/>
    </source>
</evidence>
<dbReference type="GO" id="GO:0005737">
    <property type="term" value="C:cytoplasm"/>
    <property type="evidence" value="ECO:0007669"/>
    <property type="project" value="TreeGrafter"/>
</dbReference>